<feature type="site" description="Essential for prephenate dehydratase activity" evidence="19">
    <location>
        <position position="258"/>
    </location>
</feature>
<dbReference type="UniPathway" id="UPA00121">
    <property type="reaction ID" value="UER00345"/>
</dbReference>
<dbReference type="InterPro" id="IPR045865">
    <property type="entry name" value="ACT-like_dom_sf"/>
</dbReference>
<dbReference type="InterPro" id="IPR008242">
    <property type="entry name" value="Chor_mutase/pphenate_deHydtase"/>
</dbReference>
<dbReference type="PROSITE" id="PS51171">
    <property type="entry name" value="PREPHENATE_DEHYDR_3"/>
    <property type="match status" value="1"/>
</dbReference>
<evidence type="ECO:0000256" key="9">
    <source>
        <dbReference type="ARBA" id="ARBA00022490"/>
    </source>
</evidence>
<keyword evidence="24" id="KW-1185">Reference proteome</keyword>
<reference evidence="23 24" key="1">
    <citation type="submission" date="2019-09" db="EMBL/GenBank/DDBJ databases">
        <authorList>
            <person name="Silva M."/>
            <person name="Pereira G."/>
            <person name="Lopes-Da-Costa L."/>
            <person name="Silva E."/>
        </authorList>
    </citation>
    <scope>NUCLEOTIDE SEQUENCE [LARGE SCALE GENOMIC DNA]</scope>
    <source>
        <strain evidence="23 24">FMV-PI01</strain>
    </source>
</reference>
<gene>
    <name evidence="23" type="primary">pheA</name>
    <name evidence="23" type="ORF">F1B92_00350</name>
</gene>
<dbReference type="InterPro" id="IPR010957">
    <property type="entry name" value="G/b/e-P-prot_chorismate_mutase"/>
</dbReference>
<keyword evidence="12" id="KW-0584">Phenylalanine biosynthesis</keyword>
<evidence type="ECO:0000256" key="4">
    <source>
        <dbReference type="ARBA" id="ARBA00004741"/>
    </source>
</evidence>
<dbReference type="EC" id="5.4.99.5" evidence="6"/>
<dbReference type="CDD" id="cd13630">
    <property type="entry name" value="PBP2_PDT_1"/>
    <property type="match status" value="1"/>
</dbReference>
<protein>
    <recommendedName>
        <fullName evidence="8">Bifunctional chorismate mutase/prephenate dehydratase</fullName>
        <ecNumber evidence="7">4.2.1.51</ecNumber>
        <ecNumber evidence="6">5.4.99.5</ecNumber>
    </recommendedName>
    <alternativeName>
        <fullName evidence="17">Chorismate mutase-prephenate dehydratase</fullName>
    </alternativeName>
    <alternativeName>
        <fullName evidence="16">p-protein</fullName>
    </alternativeName>
</protein>
<dbReference type="PROSITE" id="PS00858">
    <property type="entry name" value="PREPHENATE_DEHYDR_2"/>
    <property type="match status" value="1"/>
</dbReference>
<dbReference type="SUPFAM" id="SSF48600">
    <property type="entry name" value="Chorismate mutase II"/>
    <property type="match status" value="1"/>
</dbReference>
<proteinExistence type="predicted"/>
<evidence type="ECO:0000313" key="24">
    <source>
        <dbReference type="Proteomes" id="UP000476338"/>
    </source>
</evidence>
<dbReference type="Gene3D" id="1.20.59.10">
    <property type="entry name" value="Chorismate mutase"/>
    <property type="match status" value="1"/>
</dbReference>
<evidence type="ECO:0000256" key="2">
    <source>
        <dbReference type="ARBA" id="ARBA00002364"/>
    </source>
</evidence>
<evidence type="ECO:0000256" key="16">
    <source>
        <dbReference type="ARBA" id="ARBA00031175"/>
    </source>
</evidence>
<comment type="function">
    <text evidence="2">Catalyzes the Claisen rearrangement of chorismate to prephenate and the decarboxylation/dehydration of prephenate to phenylpyruvate.</text>
</comment>
<dbReference type="CDD" id="cd04905">
    <property type="entry name" value="ACT_CM-PDT"/>
    <property type="match status" value="1"/>
</dbReference>
<dbReference type="AlphaFoldDB" id="A0A6L5WH10"/>
<dbReference type="InterPro" id="IPR001086">
    <property type="entry name" value="Preph_deHydtase"/>
</dbReference>
<dbReference type="PROSITE" id="PS51168">
    <property type="entry name" value="CHORISMATE_MUT_2"/>
    <property type="match status" value="1"/>
</dbReference>
<dbReference type="EC" id="4.2.1.51" evidence="7"/>
<dbReference type="Gene3D" id="3.30.70.260">
    <property type="match status" value="1"/>
</dbReference>
<comment type="catalytic activity">
    <reaction evidence="1">
        <text>chorismate = prephenate</text>
        <dbReference type="Rhea" id="RHEA:13897"/>
        <dbReference type="ChEBI" id="CHEBI:29748"/>
        <dbReference type="ChEBI" id="CHEBI:29934"/>
        <dbReference type="EC" id="5.4.99.5"/>
    </reaction>
</comment>
<dbReference type="GO" id="GO:0005737">
    <property type="term" value="C:cytoplasm"/>
    <property type="evidence" value="ECO:0007669"/>
    <property type="project" value="UniProtKB-SubCell"/>
</dbReference>
<evidence type="ECO:0000259" key="21">
    <source>
        <dbReference type="PROSITE" id="PS51171"/>
    </source>
</evidence>
<evidence type="ECO:0000256" key="14">
    <source>
        <dbReference type="ARBA" id="ARBA00023239"/>
    </source>
</evidence>
<evidence type="ECO:0000256" key="18">
    <source>
        <dbReference type="ARBA" id="ARBA00047848"/>
    </source>
</evidence>
<evidence type="ECO:0000256" key="1">
    <source>
        <dbReference type="ARBA" id="ARBA00000824"/>
    </source>
</evidence>
<comment type="subcellular location">
    <subcellularLocation>
        <location evidence="3">Cytoplasm</location>
    </subcellularLocation>
</comment>
<evidence type="ECO:0000256" key="6">
    <source>
        <dbReference type="ARBA" id="ARBA00012404"/>
    </source>
</evidence>
<keyword evidence="11" id="KW-0057">Aromatic amino acid biosynthesis</keyword>
<dbReference type="GO" id="GO:0009094">
    <property type="term" value="P:L-phenylalanine biosynthetic process"/>
    <property type="evidence" value="ECO:0007669"/>
    <property type="project" value="UniProtKB-UniPathway"/>
</dbReference>
<dbReference type="GO" id="GO:0004106">
    <property type="term" value="F:chorismate mutase activity"/>
    <property type="evidence" value="ECO:0007669"/>
    <property type="project" value="UniProtKB-EC"/>
</dbReference>
<dbReference type="NCBIfam" id="TIGR01807">
    <property type="entry name" value="CM_P2"/>
    <property type="match status" value="1"/>
</dbReference>
<comment type="pathway">
    <text evidence="4">Amino-acid biosynthesis; L-phenylalanine biosynthesis; phenylpyruvate from prephenate: step 1/1.</text>
</comment>
<evidence type="ECO:0000256" key="5">
    <source>
        <dbReference type="ARBA" id="ARBA00004817"/>
    </source>
</evidence>
<dbReference type="Pfam" id="PF00800">
    <property type="entry name" value="PDT"/>
    <property type="match status" value="1"/>
</dbReference>
<dbReference type="InterPro" id="IPR002912">
    <property type="entry name" value="ACT_dom"/>
</dbReference>
<evidence type="ECO:0000256" key="12">
    <source>
        <dbReference type="ARBA" id="ARBA00023222"/>
    </source>
</evidence>
<dbReference type="PIRSF" id="PIRSF001500">
    <property type="entry name" value="Chor_mut_pdt_Ppr"/>
    <property type="match status" value="1"/>
</dbReference>
<evidence type="ECO:0000256" key="17">
    <source>
        <dbReference type="ARBA" id="ARBA00031520"/>
    </source>
</evidence>
<dbReference type="PROSITE" id="PS51671">
    <property type="entry name" value="ACT"/>
    <property type="match status" value="1"/>
</dbReference>
<dbReference type="Gene3D" id="3.40.190.10">
    <property type="entry name" value="Periplasmic binding protein-like II"/>
    <property type="match status" value="2"/>
</dbReference>
<dbReference type="GO" id="GO:0046417">
    <property type="term" value="P:chorismate metabolic process"/>
    <property type="evidence" value="ECO:0007669"/>
    <property type="project" value="InterPro"/>
</dbReference>
<feature type="domain" description="ACT" evidence="22">
    <location>
        <begin position="277"/>
        <end position="354"/>
    </location>
</feature>
<evidence type="ECO:0000256" key="15">
    <source>
        <dbReference type="ARBA" id="ARBA00023268"/>
    </source>
</evidence>
<evidence type="ECO:0000256" key="10">
    <source>
        <dbReference type="ARBA" id="ARBA00022605"/>
    </source>
</evidence>
<dbReference type="SUPFAM" id="SSF55021">
    <property type="entry name" value="ACT-like"/>
    <property type="match status" value="1"/>
</dbReference>
<dbReference type="SMART" id="SM00830">
    <property type="entry name" value="CM_2"/>
    <property type="match status" value="1"/>
</dbReference>
<dbReference type="InterPro" id="IPR018528">
    <property type="entry name" value="Preph_deHydtase_CS"/>
</dbReference>
<dbReference type="InterPro" id="IPR002701">
    <property type="entry name" value="CM_II_prokaryot"/>
</dbReference>
<sequence length="357" mass="40346">MKNIDTLREEIDLIDSQILKLLDKRMEFVKKIGNLKNSNGAPIYRPEREKAILKRLDFEKGVNLNKKAIEAIYYEIFSISRNLEKPQSVGFLGPVGTHTHQAAKSRFGAVSHYIPFASIEAVFKALDSKEIKYGVVPIENNTEGGVGITFDCLGKFTTSKIVAEIYMDIHHSFVSKNEKLSSIKKIYSHPQGYNQCLGFLEDHGLLSIEFIATKSTALAAKMASLDENSAAICSKISASIYNVPVMFEKIEDNLANRTRFFIISDFKNEKSTKDKTSIMVKTDHSPGALVELLGMFRNEGINLTKLESRPIKKRDFKANFYIDFEGHIDDERVQKIINLAKNRGNEIFWLGSYGDEQ</sequence>
<dbReference type="Proteomes" id="UP000476338">
    <property type="component" value="Unassembled WGS sequence"/>
</dbReference>
<feature type="domain" description="Chorismate mutase" evidence="20">
    <location>
        <begin position="1"/>
        <end position="88"/>
    </location>
</feature>
<evidence type="ECO:0000256" key="3">
    <source>
        <dbReference type="ARBA" id="ARBA00004496"/>
    </source>
</evidence>
<accession>A0A6L5WH10</accession>
<dbReference type="SUPFAM" id="SSF53850">
    <property type="entry name" value="Periplasmic binding protein-like II"/>
    <property type="match status" value="1"/>
</dbReference>
<comment type="catalytic activity">
    <reaction evidence="18">
        <text>prephenate + H(+) = 3-phenylpyruvate + CO2 + H2O</text>
        <dbReference type="Rhea" id="RHEA:21648"/>
        <dbReference type="ChEBI" id="CHEBI:15377"/>
        <dbReference type="ChEBI" id="CHEBI:15378"/>
        <dbReference type="ChEBI" id="CHEBI:16526"/>
        <dbReference type="ChEBI" id="CHEBI:18005"/>
        <dbReference type="ChEBI" id="CHEBI:29934"/>
        <dbReference type="EC" id="4.2.1.51"/>
    </reaction>
</comment>
<keyword evidence="13" id="KW-0413">Isomerase</keyword>
<dbReference type="UniPathway" id="UPA00120">
    <property type="reaction ID" value="UER00203"/>
</dbReference>
<dbReference type="GO" id="GO:0004664">
    <property type="term" value="F:prephenate dehydratase activity"/>
    <property type="evidence" value="ECO:0007669"/>
    <property type="project" value="UniProtKB-EC"/>
</dbReference>
<keyword evidence="14 23" id="KW-0456">Lyase</keyword>
<evidence type="ECO:0000313" key="23">
    <source>
        <dbReference type="EMBL" id="MSN95662.1"/>
    </source>
</evidence>
<evidence type="ECO:0000256" key="19">
    <source>
        <dbReference type="PIRSR" id="PIRSR001500-2"/>
    </source>
</evidence>
<dbReference type="InterPro" id="IPR036263">
    <property type="entry name" value="Chorismate_II_sf"/>
</dbReference>
<dbReference type="NCBIfam" id="NF008865">
    <property type="entry name" value="PRK11898.1"/>
    <property type="match status" value="1"/>
</dbReference>
<name>A0A6L5WH10_9BACT</name>
<comment type="caution">
    <text evidence="23">The sequence shown here is derived from an EMBL/GenBank/DDBJ whole genome shotgun (WGS) entry which is preliminary data.</text>
</comment>
<keyword evidence="9" id="KW-0963">Cytoplasm</keyword>
<reference evidence="23 24" key="2">
    <citation type="submission" date="2020-03" db="EMBL/GenBank/DDBJ databases">
        <title>Campylobacter portucalensis sp. nov., a new species of Campylobacter isolated from the reproductive tract of bulls.</title>
        <authorList>
            <person name="Silva M.F."/>
            <person name="Pereira G."/>
            <person name="Carneiro C."/>
            <person name="Hemphill A."/>
            <person name="Mateus L."/>
            <person name="Lopes-Da-Costa L."/>
            <person name="Silva E."/>
        </authorList>
    </citation>
    <scope>NUCLEOTIDE SEQUENCE [LARGE SCALE GENOMIC DNA]</scope>
    <source>
        <strain evidence="23 24">FMV-PI01</strain>
    </source>
</reference>
<evidence type="ECO:0000256" key="11">
    <source>
        <dbReference type="ARBA" id="ARBA00023141"/>
    </source>
</evidence>
<dbReference type="EMBL" id="VWSJ01000001">
    <property type="protein sequence ID" value="MSN95662.1"/>
    <property type="molecule type" value="Genomic_DNA"/>
</dbReference>
<dbReference type="Pfam" id="PF01817">
    <property type="entry name" value="CM_2"/>
    <property type="match status" value="1"/>
</dbReference>
<dbReference type="PANTHER" id="PTHR21022:SF19">
    <property type="entry name" value="PREPHENATE DEHYDRATASE-RELATED"/>
    <property type="match status" value="1"/>
</dbReference>
<keyword evidence="10" id="KW-0028">Amino-acid biosynthesis</keyword>
<evidence type="ECO:0000256" key="13">
    <source>
        <dbReference type="ARBA" id="ARBA00023235"/>
    </source>
</evidence>
<dbReference type="InterPro" id="IPR036979">
    <property type="entry name" value="CM_dom_sf"/>
</dbReference>
<keyword evidence="15" id="KW-0511">Multifunctional enzyme</keyword>
<evidence type="ECO:0000256" key="7">
    <source>
        <dbReference type="ARBA" id="ARBA00013147"/>
    </source>
</evidence>
<evidence type="ECO:0000259" key="22">
    <source>
        <dbReference type="PROSITE" id="PS51671"/>
    </source>
</evidence>
<feature type="domain" description="Prephenate dehydratase" evidence="21">
    <location>
        <begin position="88"/>
        <end position="265"/>
    </location>
</feature>
<evidence type="ECO:0000256" key="8">
    <source>
        <dbReference type="ARBA" id="ARBA00014401"/>
    </source>
</evidence>
<dbReference type="RefSeq" id="WP_154569934.1">
    <property type="nucleotide sequence ID" value="NZ_VWSJ01000001.1"/>
</dbReference>
<organism evidence="23 24">
    <name type="scientific">Campylobacter portucalensis</name>
    <dbReference type="NCBI Taxonomy" id="2608384"/>
    <lineage>
        <taxon>Bacteria</taxon>
        <taxon>Pseudomonadati</taxon>
        <taxon>Campylobacterota</taxon>
        <taxon>Epsilonproteobacteria</taxon>
        <taxon>Campylobacterales</taxon>
        <taxon>Campylobacteraceae</taxon>
        <taxon>Campylobacter</taxon>
    </lineage>
</organism>
<comment type="pathway">
    <text evidence="5">Metabolic intermediate biosynthesis; prephenate biosynthesis; prephenate from chorismate: step 1/1.</text>
</comment>
<dbReference type="PANTHER" id="PTHR21022">
    <property type="entry name" value="PREPHENATE DEHYDRATASE P PROTEIN"/>
    <property type="match status" value="1"/>
</dbReference>
<evidence type="ECO:0000259" key="20">
    <source>
        <dbReference type="PROSITE" id="PS51168"/>
    </source>
</evidence>